<evidence type="ECO:0000313" key="1">
    <source>
        <dbReference type="EMBL" id="KAJ3548922.1"/>
    </source>
</evidence>
<accession>A0ACC1SY64</accession>
<protein>
    <submittedName>
        <fullName evidence="1">Uncharacterized protein</fullName>
    </submittedName>
</protein>
<gene>
    <name evidence="1" type="ORF">NM208_g759</name>
</gene>
<dbReference type="EMBL" id="JANRMS010000035">
    <property type="protein sequence ID" value="KAJ3548922.1"/>
    <property type="molecule type" value="Genomic_DNA"/>
</dbReference>
<name>A0ACC1SY64_9HYPO</name>
<reference evidence="1" key="1">
    <citation type="submission" date="2022-08" db="EMBL/GenBank/DDBJ databases">
        <title>Genome Sequence of Fusarium decemcellulare.</title>
        <authorList>
            <person name="Buettner E."/>
        </authorList>
    </citation>
    <scope>NUCLEOTIDE SEQUENCE</scope>
    <source>
        <strain evidence="1">Babe19</strain>
    </source>
</reference>
<sequence>MMTSSKPVIALVPGAFLGAGPYASFAEVLRAKGHIVDVITLPSAGDLSSKTTSTPEWKDLANKTVDCDVQAIHDALVPYFERGQRVLMVGHSYGSIPAMLSIEGQTITERTTNKLQGGIMGYVNIAGFAYGVRGKNTMGTDDDPPPMPYHQLENGVVTLQEIAKPIFFSDLSSEEQNLIWPTFPKHQSWACFLCRPIFIDADVKIPKAYIRTERDQCVDPTWQDGFIQAGQFSHVISLPTGHCPMLSAPEELARAIDEFANQV</sequence>
<proteinExistence type="predicted"/>
<evidence type="ECO:0000313" key="2">
    <source>
        <dbReference type="Proteomes" id="UP001148629"/>
    </source>
</evidence>
<dbReference type="Proteomes" id="UP001148629">
    <property type="component" value="Unassembled WGS sequence"/>
</dbReference>
<keyword evidence="2" id="KW-1185">Reference proteome</keyword>
<comment type="caution">
    <text evidence="1">The sequence shown here is derived from an EMBL/GenBank/DDBJ whole genome shotgun (WGS) entry which is preliminary data.</text>
</comment>
<organism evidence="1 2">
    <name type="scientific">Fusarium decemcellulare</name>
    <dbReference type="NCBI Taxonomy" id="57161"/>
    <lineage>
        <taxon>Eukaryota</taxon>
        <taxon>Fungi</taxon>
        <taxon>Dikarya</taxon>
        <taxon>Ascomycota</taxon>
        <taxon>Pezizomycotina</taxon>
        <taxon>Sordariomycetes</taxon>
        <taxon>Hypocreomycetidae</taxon>
        <taxon>Hypocreales</taxon>
        <taxon>Nectriaceae</taxon>
        <taxon>Fusarium</taxon>
        <taxon>Fusarium decemcellulare species complex</taxon>
    </lineage>
</organism>